<dbReference type="OrthoDB" id="4138121at2759"/>
<keyword evidence="3" id="KW-1185">Reference proteome</keyword>
<dbReference type="InterPro" id="IPR020301">
    <property type="entry name" value="Mrx7"/>
</dbReference>
<dbReference type="RefSeq" id="XP_007672585.1">
    <property type="nucleotide sequence ID" value="XM_007674395.1"/>
</dbReference>
<dbReference type="Pfam" id="PF10906">
    <property type="entry name" value="Mrx7"/>
    <property type="match status" value="1"/>
</dbReference>
<dbReference type="GeneID" id="19114890"/>
<sequence length="68" mass="7668">MAPWLQVVEAFLVQQLLRQPTFHRAVEKVAKGVHRLRHGTPPEELGGTKLDQPSGMLGHFLDEVKTQL</sequence>
<name>M2NKV5_BAUPA</name>
<reference evidence="2 3" key="1">
    <citation type="journal article" date="2012" name="PLoS Pathog.">
        <title>Diverse lifestyles and strategies of plant pathogenesis encoded in the genomes of eighteen Dothideomycetes fungi.</title>
        <authorList>
            <person name="Ohm R.A."/>
            <person name="Feau N."/>
            <person name="Henrissat B."/>
            <person name="Schoch C.L."/>
            <person name="Horwitz B.A."/>
            <person name="Barry K.W."/>
            <person name="Condon B.J."/>
            <person name="Copeland A.C."/>
            <person name="Dhillon B."/>
            <person name="Glaser F."/>
            <person name="Hesse C.N."/>
            <person name="Kosti I."/>
            <person name="LaButti K."/>
            <person name="Lindquist E.A."/>
            <person name="Lucas S."/>
            <person name="Salamov A.A."/>
            <person name="Bradshaw R.E."/>
            <person name="Ciuffetti L."/>
            <person name="Hamelin R.C."/>
            <person name="Kema G.H.J."/>
            <person name="Lawrence C."/>
            <person name="Scott J.A."/>
            <person name="Spatafora J.W."/>
            <person name="Turgeon B.G."/>
            <person name="de Wit P.J.G.M."/>
            <person name="Zhong S."/>
            <person name="Goodwin S.B."/>
            <person name="Grigoriev I.V."/>
        </authorList>
    </citation>
    <scope>NUCLEOTIDE SEQUENCE [LARGE SCALE GENOMIC DNA]</scope>
    <source>
        <strain evidence="2 3">UAMH 10762</strain>
    </source>
</reference>
<evidence type="ECO:0000256" key="1">
    <source>
        <dbReference type="SAM" id="MobiDB-lite"/>
    </source>
</evidence>
<gene>
    <name evidence="2" type="ORF">BAUCODRAFT_49434</name>
</gene>
<evidence type="ECO:0000313" key="2">
    <source>
        <dbReference type="EMBL" id="EMD00085.1"/>
    </source>
</evidence>
<dbReference type="eggNOG" id="ENOG502SZ4D">
    <property type="taxonomic scope" value="Eukaryota"/>
</dbReference>
<feature type="region of interest" description="Disordered" evidence="1">
    <location>
        <begin position="34"/>
        <end position="56"/>
    </location>
</feature>
<organism evidence="2 3">
    <name type="scientific">Baudoinia panamericana (strain UAMH 10762)</name>
    <name type="common">Angels' share fungus</name>
    <name type="synonym">Baudoinia compniacensis (strain UAMH 10762)</name>
    <dbReference type="NCBI Taxonomy" id="717646"/>
    <lineage>
        <taxon>Eukaryota</taxon>
        <taxon>Fungi</taxon>
        <taxon>Dikarya</taxon>
        <taxon>Ascomycota</taxon>
        <taxon>Pezizomycotina</taxon>
        <taxon>Dothideomycetes</taxon>
        <taxon>Dothideomycetidae</taxon>
        <taxon>Mycosphaerellales</taxon>
        <taxon>Teratosphaeriaceae</taxon>
        <taxon>Baudoinia</taxon>
    </lineage>
</organism>
<protein>
    <submittedName>
        <fullName evidence="2">Uncharacterized protein</fullName>
    </submittedName>
</protein>
<accession>M2NKV5</accession>
<dbReference type="OMA" id="RVHQKVQ"/>
<feature type="non-terminal residue" evidence="2">
    <location>
        <position position="68"/>
    </location>
</feature>
<dbReference type="HOGENOM" id="CLU_183945_1_0_1"/>
<dbReference type="EMBL" id="KB445551">
    <property type="protein sequence ID" value="EMD00085.1"/>
    <property type="molecule type" value="Genomic_DNA"/>
</dbReference>
<proteinExistence type="predicted"/>
<evidence type="ECO:0000313" key="3">
    <source>
        <dbReference type="Proteomes" id="UP000011761"/>
    </source>
</evidence>
<dbReference type="AlphaFoldDB" id="M2NKV5"/>
<dbReference type="Proteomes" id="UP000011761">
    <property type="component" value="Unassembled WGS sequence"/>
</dbReference>
<dbReference type="KEGG" id="bcom:BAUCODRAFT_49434"/>